<keyword evidence="2" id="KW-0472">Membrane</keyword>
<keyword evidence="2" id="KW-0812">Transmembrane</keyword>
<proteinExistence type="predicted"/>
<feature type="region of interest" description="Disordered" evidence="1">
    <location>
        <begin position="29"/>
        <end position="146"/>
    </location>
</feature>
<feature type="region of interest" description="Disordered" evidence="1">
    <location>
        <begin position="251"/>
        <end position="335"/>
    </location>
</feature>
<dbReference type="OrthoDB" id="3826315at2"/>
<keyword evidence="3" id="KW-0732">Signal</keyword>
<sequence length="378" mass="37292">MNRSSVTTMLAASAVSTLLTVGAAAAPAFAADDTGKGTGPGSSQGPKGDQGPKGNNGNGPKSDQGPKGNNGNGPKGDQGPKGNNGNGPKGDQGPKGNNGNGPKGDQGPKGNNGNGPKGDGGPKGDPAGNNGTVKITPIGQDDGIPQNNPHVTCGFDIEWYGFDEGADIVSSVTLAMHAPTKDVVLTPGGPSTKFVGGDSAGGGTDFDGEATYYPTFDGEPHPKQGYHIKLTVNTPGSQGADTKHKVFWVQPCDSTTPLPGGETPGEEPTPGEETPGGETPAGETPDQGVQGETATSGDSSSDSDSDQGVLGTQAEADSSAAAAQGSDASAVPTNIDAGEEGTLSRLVTSPVGLVITALGVALAAAGLLARRRRVTPTH</sequence>
<gene>
    <name evidence="4" type="ORF">SAMN05216561_11151</name>
</gene>
<dbReference type="RefSeq" id="WP_143099773.1">
    <property type="nucleotide sequence ID" value="NZ_BKAF01000013.1"/>
</dbReference>
<accession>A0A1I3JWA2</accession>
<evidence type="ECO:0000313" key="4">
    <source>
        <dbReference type="EMBL" id="SFI64511.1"/>
    </source>
</evidence>
<evidence type="ECO:0000256" key="1">
    <source>
        <dbReference type="SAM" id="MobiDB-lite"/>
    </source>
</evidence>
<keyword evidence="5" id="KW-1185">Reference proteome</keyword>
<evidence type="ECO:0000256" key="3">
    <source>
        <dbReference type="SAM" id="SignalP"/>
    </source>
</evidence>
<reference evidence="4 5" key="1">
    <citation type="submission" date="2016-10" db="EMBL/GenBank/DDBJ databases">
        <authorList>
            <person name="de Groot N.N."/>
        </authorList>
    </citation>
    <scope>NUCLEOTIDE SEQUENCE [LARGE SCALE GENOMIC DNA]</scope>
    <source>
        <strain evidence="4 5">CGMCC 1.11156</strain>
    </source>
</reference>
<dbReference type="EMBL" id="FOQG01000011">
    <property type="protein sequence ID" value="SFI64511.1"/>
    <property type="molecule type" value="Genomic_DNA"/>
</dbReference>
<feature type="compositionally biased region" description="Low complexity" evidence="1">
    <location>
        <begin position="43"/>
        <end position="67"/>
    </location>
</feature>
<feature type="compositionally biased region" description="Gly residues" evidence="1">
    <location>
        <begin position="110"/>
        <end position="123"/>
    </location>
</feature>
<evidence type="ECO:0008006" key="6">
    <source>
        <dbReference type="Google" id="ProtNLM"/>
    </source>
</evidence>
<keyword evidence="2" id="KW-1133">Transmembrane helix</keyword>
<dbReference type="AlphaFoldDB" id="A0A1I3JWA2"/>
<organism evidence="4 5">
    <name type="scientific">Nocardioides psychrotolerans</name>
    <dbReference type="NCBI Taxonomy" id="1005945"/>
    <lineage>
        <taxon>Bacteria</taxon>
        <taxon>Bacillati</taxon>
        <taxon>Actinomycetota</taxon>
        <taxon>Actinomycetes</taxon>
        <taxon>Propionibacteriales</taxon>
        <taxon>Nocardioidaceae</taxon>
        <taxon>Nocardioides</taxon>
    </lineage>
</organism>
<evidence type="ECO:0000256" key="2">
    <source>
        <dbReference type="SAM" id="Phobius"/>
    </source>
</evidence>
<evidence type="ECO:0000313" key="5">
    <source>
        <dbReference type="Proteomes" id="UP000198649"/>
    </source>
</evidence>
<feature type="transmembrane region" description="Helical" evidence="2">
    <location>
        <begin position="351"/>
        <end position="369"/>
    </location>
</feature>
<feature type="signal peptide" evidence="3">
    <location>
        <begin position="1"/>
        <end position="30"/>
    </location>
</feature>
<name>A0A1I3JWA2_9ACTN</name>
<dbReference type="Proteomes" id="UP000198649">
    <property type="component" value="Unassembled WGS sequence"/>
</dbReference>
<feature type="compositionally biased region" description="Low complexity" evidence="1">
    <location>
        <begin position="255"/>
        <end position="285"/>
    </location>
</feature>
<feature type="compositionally biased region" description="Low complexity" evidence="1">
    <location>
        <begin position="313"/>
        <end position="330"/>
    </location>
</feature>
<protein>
    <recommendedName>
        <fullName evidence="6">Collagen triple helix repeat-containing protein</fullName>
    </recommendedName>
</protein>
<feature type="chain" id="PRO_5011595261" description="Collagen triple helix repeat-containing protein" evidence="3">
    <location>
        <begin position="31"/>
        <end position="378"/>
    </location>
</feature>
<dbReference type="STRING" id="1005945.SAMN05216561_11151"/>